<feature type="transmembrane region" description="Helical" evidence="6">
    <location>
        <begin position="53"/>
        <end position="76"/>
    </location>
</feature>
<organism evidence="7 8">
    <name type="scientific">Pelagibacterium nitratireducens</name>
    <dbReference type="NCBI Taxonomy" id="1046114"/>
    <lineage>
        <taxon>Bacteria</taxon>
        <taxon>Pseudomonadati</taxon>
        <taxon>Pseudomonadota</taxon>
        <taxon>Alphaproteobacteria</taxon>
        <taxon>Hyphomicrobiales</taxon>
        <taxon>Devosiaceae</taxon>
        <taxon>Pelagibacterium</taxon>
    </lineage>
</organism>
<feature type="transmembrane region" description="Helical" evidence="6">
    <location>
        <begin position="6"/>
        <end position="23"/>
    </location>
</feature>
<evidence type="ECO:0000256" key="2">
    <source>
        <dbReference type="ARBA" id="ARBA00022475"/>
    </source>
</evidence>
<evidence type="ECO:0000256" key="1">
    <source>
        <dbReference type="ARBA" id="ARBA00004651"/>
    </source>
</evidence>
<evidence type="ECO:0000313" key="7">
    <source>
        <dbReference type="EMBL" id="WWT34873.1"/>
    </source>
</evidence>
<accession>A0ABZ2I7A5</accession>
<keyword evidence="3 6" id="KW-0812">Transmembrane</keyword>
<sequence length="172" mass="19113">MLQHIATMNVIAPAAVVFVLRHLPSNLWRSWHWATAVQLCVFWMWHAPPVMNAAMASSALHVFMQFSLFAVALWFWASVLTLPSSRRWVGIFSLLITAKLFCLLAALMIFAGRPIFAMNMGMDGVPTGITLADQELAGLIMIVACPLFYVSAGVYIAAKWLFELDAENRPAT</sequence>
<gene>
    <name evidence="7" type="ORF">V6617_18470</name>
</gene>
<evidence type="ECO:0000313" key="8">
    <source>
        <dbReference type="Proteomes" id="UP001369958"/>
    </source>
</evidence>
<proteinExistence type="predicted"/>
<dbReference type="EMBL" id="CP146276">
    <property type="protein sequence ID" value="WWT34873.1"/>
    <property type="molecule type" value="Genomic_DNA"/>
</dbReference>
<keyword evidence="8" id="KW-1185">Reference proteome</keyword>
<evidence type="ECO:0000256" key="5">
    <source>
        <dbReference type="ARBA" id="ARBA00023136"/>
    </source>
</evidence>
<keyword evidence="2" id="KW-1003">Cell membrane</keyword>
<evidence type="ECO:0000256" key="4">
    <source>
        <dbReference type="ARBA" id="ARBA00022989"/>
    </source>
</evidence>
<keyword evidence="5 6" id="KW-0472">Membrane</keyword>
<dbReference type="Pfam" id="PF09678">
    <property type="entry name" value="Caa3_CtaG"/>
    <property type="match status" value="1"/>
</dbReference>
<evidence type="ECO:0000256" key="3">
    <source>
        <dbReference type="ARBA" id="ARBA00022692"/>
    </source>
</evidence>
<feature type="transmembrane region" description="Helical" evidence="6">
    <location>
        <begin position="88"/>
        <end position="116"/>
    </location>
</feature>
<dbReference type="RefSeq" id="WP_338611012.1">
    <property type="nucleotide sequence ID" value="NZ_CP146276.1"/>
</dbReference>
<keyword evidence="4 6" id="KW-1133">Transmembrane helix</keyword>
<name>A0ABZ2I7A5_9HYPH</name>
<reference evidence="7 8" key="1">
    <citation type="submission" date="2024-02" db="EMBL/GenBank/DDBJ databases">
        <title>Complete genome sequence of Pelagibacterium nitratireducens ZH15.</title>
        <authorList>
            <person name="Zhao L.H."/>
        </authorList>
    </citation>
    <scope>NUCLEOTIDE SEQUENCE [LARGE SCALE GENOMIC DNA]</scope>
    <source>
        <strain evidence="7 8">ZH15</strain>
        <plasmid evidence="7 8">unnamed</plasmid>
    </source>
</reference>
<dbReference type="Proteomes" id="UP001369958">
    <property type="component" value="Plasmid unnamed"/>
</dbReference>
<evidence type="ECO:0000256" key="6">
    <source>
        <dbReference type="SAM" id="Phobius"/>
    </source>
</evidence>
<comment type="subcellular location">
    <subcellularLocation>
        <location evidence="1">Cell membrane</location>
        <topology evidence="1">Multi-pass membrane protein</topology>
    </subcellularLocation>
</comment>
<keyword evidence="7" id="KW-0614">Plasmid</keyword>
<geneLocation type="plasmid" evidence="7 8">
    <name>unnamed</name>
</geneLocation>
<feature type="transmembrane region" description="Helical" evidence="6">
    <location>
        <begin position="30"/>
        <end position="47"/>
    </location>
</feature>
<feature type="transmembrane region" description="Helical" evidence="6">
    <location>
        <begin position="136"/>
        <end position="158"/>
    </location>
</feature>
<dbReference type="InterPro" id="IPR019108">
    <property type="entry name" value="Caa3_assmbl_CtaG-rel"/>
</dbReference>
<protein>
    <submittedName>
        <fullName evidence="7">Cytochrome c oxidase assembly protein</fullName>
    </submittedName>
</protein>